<dbReference type="GO" id="GO:0006952">
    <property type="term" value="P:defense response"/>
    <property type="evidence" value="ECO:0007669"/>
    <property type="project" value="InterPro"/>
</dbReference>
<feature type="domain" description="Bet v I/Major latex protein" evidence="1">
    <location>
        <begin position="2"/>
        <end position="147"/>
    </location>
</feature>
<dbReference type="SMART" id="SM01037">
    <property type="entry name" value="Bet_v_1"/>
    <property type="match status" value="1"/>
</dbReference>
<accession>A0A8K0H403</accession>
<keyword evidence="4" id="KW-1185">Reference proteome</keyword>
<dbReference type="InterPro" id="IPR051761">
    <property type="entry name" value="MLP-like_ligand-binding"/>
</dbReference>
<gene>
    <name evidence="2" type="ORF">FNV43_RR13286</name>
    <name evidence="3" type="ORF">FNV43_RR14918</name>
</gene>
<dbReference type="AlphaFoldDB" id="A0A8K0H403"/>
<dbReference type="InterPro" id="IPR000916">
    <property type="entry name" value="Bet_v_I/MLP"/>
</dbReference>
<dbReference type="EMBL" id="VOIH02000006">
    <property type="protein sequence ID" value="KAF3445224.1"/>
    <property type="molecule type" value="Genomic_DNA"/>
</dbReference>
<name>A0A8K0H403_9ROSA</name>
<dbReference type="InterPro" id="IPR023393">
    <property type="entry name" value="START-like_dom_sf"/>
</dbReference>
<protein>
    <recommendedName>
        <fullName evidence="1">Bet v I/Major latex protein domain-containing protein</fullName>
    </recommendedName>
</protein>
<dbReference type="PANTHER" id="PTHR31907">
    <property type="entry name" value="MLP-LIKE PROTEIN 423"/>
    <property type="match status" value="1"/>
</dbReference>
<evidence type="ECO:0000259" key="1">
    <source>
        <dbReference type="SMART" id="SM01037"/>
    </source>
</evidence>
<proteinExistence type="predicted"/>
<dbReference type="SUPFAM" id="SSF55961">
    <property type="entry name" value="Bet v1-like"/>
    <property type="match status" value="1"/>
</dbReference>
<evidence type="ECO:0000313" key="4">
    <source>
        <dbReference type="Proteomes" id="UP000796880"/>
    </source>
</evidence>
<evidence type="ECO:0000313" key="3">
    <source>
        <dbReference type="EMBL" id="KAF3445224.1"/>
    </source>
</evidence>
<reference evidence="3" key="1">
    <citation type="submission" date="2020-03" db="EMBL/GenBank/DDBJ databases">
        <title>A high-quality chromosome-level genome assembly of a woody plant with both climbing and erect habits, Rhamnella rubrinervis.</title>
        <authorList>
            <person name="Lu Z."/>
            <person name="Yang Y."/>
            <person name="Zhu X."/>
            <person name="Sun Y."/>
        </authorList>
    </citation>
    <scope>NUCLEOTIDE SEQUENCE</scope>
    <source>
        <strain evidence="3">BYM</strain>
        <tissue evidence="3">Leaf</tissue>
    </source>
</reference>
<comment type="caution">
    <text evidence="3">The sequence shown here is derived from an EMBL/GenBank/DDBJ whole genome shotgun (WGS) entry which is preliminary data.</text>
</comment>
<evidence type="ECO:0000313" key="2">
    <source>
        <dbReference type="EMBL" id="KAF3443598.1"/>
    </source>
</evidence>
<dbReference type="EMBL" id="VOIH02000006">
    <property type="protein sequence ID" value="KAF3443598.1"/>
    <property type="molecule type" value="Genomic_DNA"/>
</dbReference>
<dbReference type="Gene3D" id="3.30.530.20">
    <property type="match status" value="1"/>
</dbReference>
<organism evidence="3 4">
    <name type="scientific">Rhamnella rubrinervis</name>
    <dbReference type="NCBI Taxonomy" id="2594499"/>
    <lineage>
        <taxon>Eukaryota</taxon>
        <taxon>Viridiplantae</taxon>
        <taxon>Streptophyta</taxon>
        <taxon>Embryophyta</taxon>
        <taxon>Tracheophyta</taxon>
        <taxon>Spermatophyta</taxon>
        <taxon>Magnoliopsida</taxon>
        <taxon>eudicotyledons</taxon>
        <taxon>Gunneridae</taxon>
        <taxon>Pentapetalae</taxon>
        <taxon>rosids</taxon>
        <taxon>fabids</taxon>
        <taxon>Rosales</taxon>
        <taxon>Rhamnaceae</taxon>
        <taxon>rhamnoid group</taxon>
        <taxon>Rhamneae</taxon>
        <taxon>Rhamnella</taxon>
    </lineage>
</organism>
<dbReference type="Pfam" id="PF00407">
    <property type="entry name" value="Bet_v_1"/>
    <property type="match status" value="1"/>
</dbReference>
<sequence length="147" mass="16639">MAQIGKLQAQTEIKSSADKFYGFFKNHIKRLVEMFPENLKSCELLGGGDELRTGTVMAWKYDLGTRLEAKVRVQALNEENKSFTFVFTEGDVLKVYNSLKAKLEVSGGLVKWSFEFDKANQNAPNPDPYLDLAIKVSKGLDDYLYNN</sequence>
<dbReference type="Proteomes" id="UP000796880">
    <property type="component" value="Unassembled WGS sequence"/>
</dbReference>
<dbReference type="OrthoDB" id="1567931at2759"/>